<proteinExistence type="predicted"/>
<gene>
    <name evidence="2" type="ORF">BO71DRAFT_12771</name>
</gene>
<reference evidence="2 3" key="1">
    <citation type="submission" date="2018-02" db="EMBL/GenBank/DDBJ databases">
        <title>The genomes of Aspergillus section Nigri reveals drivers in fungal speciation.</title>
        <authorList>
            <consortium name="DOE Joint Genome Institute"/>
            <person name="Vesth T.C."/>
            <person name="Nybo J."/>
            <person name="Theobald S."/>
            <person name="Brandl J."/>
            <person name="Frisvad J.C."/>
            <person name="Nielsen K.F."/>
            <person name="Lyhne E.K."/>
            <person name="Kogle M.E."/>
            <person name="Kuo A."/>
            <person name="Riley R."/>
            <person name="Clum A."/>
            <person name="Nolan M."/>
            <person name="Lipzen A."/>
            <person name="Salamov A."/>
            <person name="Henrissat B."/>
            <person name="Wiebenga A."/>
            <person name="De vries R.P."/>
            <person name="Grigoriev I.V."/>
            <person name="Mortensen U.H."/>
            <person name="Andersen M.R."/>
            <person name="Baker S.E."/>
        </authorList>
    </citation>
    <scope>NUCLEOTIDE SEQUENCE [LARGE SCALE GENOMIC DNA]</scope>
    <source>
        <strain evidence="2 3">CBS 707.79</strain>
    </source>
</reference>
<evidence type="ECO:0000313" key="2">
    <source>
        <dbReference type="EMBL" id="PYH92882.1"/>
    </source>
</evidence>
<keyword evidence="3" id="KW-1185">Reference proteome</keyword>
<dbReference type="SUPFAM" id="SSF48403">
    <property type="entry name" value="Ankyrin repeat"/>
    <property type="match status" value="1"/>
</dbReference>
<dbReference type="PROSITE" id="PS50088">
    <property type="entry name" value="ANK_REPEAT"/>
    <property type="match status" value="1"/>
</dbReference>
<dbReference type="InterPro" id="IPR002110">
    <property type="entry name" value="Ankyrin_rpt"/>
</dbReference>
<sequence>MGQNEPSELSILRICNHDAEKCRSWFPHFRDIHYSSERPPGLNPLVPAAYFGHKEVVKRLLSHSDSLDGHDDLNYDCKDILGQAPLFLGRFAGP</sequence>
<dbReference type="VEuPathDB" id="FungiDB:BO71DRAFT_12771"/>
<feature type="repeat" description="ANK" evidence="1">
    <location>
        <begin position="40"/>
        <end position="72"/>
    </location>
</feature>
<dbReference type="Proteomes" id="UP000247810">
    <property type="component" value="Unassembled WGS sequence"/>
</dbReference>
<organism evidence="2 3">
    <name type="scientific">Aspergillus ellipticus CBS 707.79</name>
    <dbReference type="NCBI Taxonomy" id="1448320"/>
    <lineage>
        <taxon>Eukaryota</taxon>
        <taxon>Fungi</taxon>
        <taxon>Dikarya</taxon>
        <taxon>Ascomycota</taxon>
        <taxon>Pezizomycotina</taxon>
        <taxon>Eurotiomycetes</taxon>
        <taxon>Eurotiomycetidae</taxon>
        <taxon>Eurotiales</taxon>
        <taxon>Aspergillaceae</taxon>
        <taxon>Aspergillus</taxon>
        <taxon>Aspergillus subgen. Circumdati</taxon>
    </lineage>
</organism>
<dbReference type="EMBL" id="KZ825905">
    <property type="protein sequence ID" value="PYH92882.1"/>
    <property type="molecule type" value="Genomic_DNA"/>
</dbReference>
<accession>A0A319EPL2</accession>
<evidence type="ECO:0000256" key="1">
    <source>
        <dbReference type="PROSITE-ProRule" id="PRU00023"/>
    </source>
</evidence>
<keyword evidence="1" id="KW-0040">ANK repeat</keyword>
<name>A0A319EPL2_9EURO</name>
<evidence type="ECO:0000313" key="3">
    <source>
        <dbReference type="Proteomes" id="UP000247810"/>
    </source>
</evidence>
<dbReference type="AlphaFoldDB" id="A0A319EPL2"/>
<dbReference type="InterPro" id="IPR036770">
    <property type="entry name" value="Ankyrin_rpt-contain_sf"/>
</dbReference>
<protein>
    <submittedName>
        <fullName evidence="2">Uncharacterized protein</fullName>
    </submittedName>
</protein>